<evidence type="ECO:0000313" key="2">
    <source>
        <dbReference type="Proteomes" id="UP001295684"/>
    </source>
</evidence>
<keyword evidence="2" id="KW-1185">Reference proteome</keyword>
<comment type="caution">
    <text evidence="1">The sequence shown here is derived from an EMBL/GenBank/DDBJ whole genome shotgun (WGS) entry which is preliminary data.</text>
</comment>
<sequence length="140" mass="15883">MNSNVNIKISKDSLSQECDALSSSDFDECSPSVQSVRTCEEFDNILSYNKGKIDDKKRFLITRGAHSFTKKFSPVSESTKKSINCSEFNTKKIEFGQRTCRIFSNELEDYSCSSTTSKKKRAELRKLPSEVILEDLLKGE</sequence>
<gene>
    <name evidence="1" type="ORF">ECRASSUSDP1_LOCUS26382</name>
</gene>
<dbReference type="EMBL" id="CAMPGE010027192">
    <property type="protein sequence ID" value="CAI2384843.1"/>
    <property type="molecule type" value="Genomic_DNA"/>
</dbReference>
<organism evidence="1 2">
    <name type="scientific">Euplotes crassus</name>
    <dbReference type="NCBI Taxonomy" id="5936"/>
    <lineage>
        <taxon>Eukaryota</taxon>
        <taxon>Sar</taxon>
        <taxon>Alveolata</taxon>
        <taxon>Ciliophora</taxon>
        <taxon>Intramacronucleata</taxon>
        <taxon>Spirotrichea</taxon>
        <taxon>Hypotrichia</taxon>
        <taxon>Euplotida</taxon>
        <taxon>Euplotidae</taxon>
        <taxon>Moneuplotes</taxon>
    </lineage>
</organism>
<dbReference type="AlphaFoldDB" id="A0AAD1Y520"/>
<proteinExistence type="predicted"/>
<reference evidence="1" key="1">
    <citation type="submission" date="2023-07" db="EMBL/GenBank/DDBJ databases">
        <authorList>
            <consortium name="AG Swart"/>
            <person name="Singh M."/>
            <person name="Singh A."/>
            <person name="Seah K."/>
            <person name="Emmerich C."/>
        </authorList>
    </citation>
    <scope>NUCLEOTIDE SEQUENCE</scope>
    <source>
        <strain evidence="1">DP1</strain>
    </source>
</reference>
<name>A0AAD1Y520_EUPCR</name>
<evidence type="ECO:0000313" key="1">
    <source>
        <dbReference type="EMBL" id="CAI2384843.1"/>
    </source>
</evidence>
<dbReference type="Proteomes" id="UP001295684">
    <property type="component" value="Unassembled WGS sequence"/>
</dbReference>
<accession>A0AAD1Y520</accession>
<protein>
    <submittedName>
        <fullName evidence="1">Uncharacterized protein</fullName>
    </submittedName>
</protein>